<name>A0A8S5SFA0_9CAUD</name>
<dbReference type="EMBL" id="BK032584">
    <property type="protein sequence ID" value="DAF49584.1"/>
    <property type="molecule type" value="Genomic_DNA"/>
</dbReference>
<accession>A0A8S5SFA0</accession>
<organism evidence="1">
    <name type="scientific">Siphoviridae sp. ct4085</name>
    <dbReference type="NCBI Taxonomy" id="2827774"/>
    <lineage>
        <taxon>Viruses</taxon>
        <taxon>Duplodnaviria</taxon>
        <taxon>Heunggongvirae</taxon>
        <taxon>Uroviricota</taxon>
        <taxon>Caudoviricetes</taxon>
    </lineage>
</organism>
<proteinExistence type="predicted"/>
<reference evidence="1" key="1">
    <citation type="journal article" date="2021" name="Proc. Natl. Acad. Sci. U.S.A.">
        <title>A Catalog of Tens of Thousands of Viruses from Human Metagenomes Reveals Hidden Associations with Chronic Diseases.</title>
        <authorList>
            <person name="Tisza M.J."/>
            <person name="Buck C.B."/>
        </authorList>
    </citation>
    <scope>NUCLEOTIDE SEQUENCE</scope>
    <source>
        <strain evidence="1">Ct4085</strain>
    </source>
</reference>
<evidence type="ECO:0000313" key="1">
    <source>
        <dbReference type="EMBL" id="DAF49584.1"/>
    </source>
</evidence>
<sequence>MKGDSIHTFENGGKERGFFCMHLVNYLSQEREDNQLDPEQFSELWATRFNEAKAGSCNYRSQCPVYERTAKKGVQLNLF</sequence>
<protein>
    <submittedName>
        <fullName evidence="1">Uncharacterized protein</fullName>
    </submittedName>
</protein>